<dbReference type="Pfam" id="PF07819">
    <property type="entry name" value="PGAP1"/>
    <property type="match status" value="1"/>
</dbReference>
<gene>
    <name evidence="2" type="ORF">F6W70_11400</name>
</gene>
<dbReference type="RefSeq" id="WP_151486781.1">
    <property type="nucleotide sequence ID" value="NZ_BAAAIN010000001.1"/>
</dbReference>
<dbReference type="Gene3D" id="3.40.50.1820">
    <property type="entry name" value="alpha/beta hydrolase"/>
    <property type="match status" value="1"/>
</dbReference>
<evidence type="ECO:0000259" key="1">
    <source>
        <dbReference type="Pfam" id="PF07819"/>
    </source>
</evidence>
<keyword evidence="2" id="KW-0378">Hydrolase</keyword>
<dbReference type="SUPFAM" id="SSF53474">
    <property type="entry name" value="alpha/beta-Hydrolases"/>
    <property type="match status" value="1"/>
</dbReference>
<dbReference type="InterPro" id="IPR029058">
    <property type="entry name" value="AB_hydrolase_fold"/>
</dbReference>
<dbReference type="Proteomes" id="UP000436027">
    <property type="component" value="Unassembled WGS sequence"/>
</dbReference>
<evidence type="ECO:0000313" key="2">
    <source>
        <dbReference type="EMBL" id="KAB1883239.1"/>
    </source>
</evidence>
<accession>A0AAD3X264</accession>
<feature type="domain" description="GPI inositol-deacylase PGAP1-like alpha/beta" evidence="1">
    <location>
        <begin position="105"/>
        <end position="150"/>
    </location>
</feature>
<dbReference type="EMBL" id="WAAQ01000002">
    <property type="protein sequence ID" value="KAB1883239.1"/>
    <property type="molecule type" value="Genomic_DNA"/>
</dbReference>
<reference evidence="2 3" key="1">
    <citation type="submission" date="2019-09" db="EMBL/GenBank/DDBJ databases">
        <title>Whole genome sequencing of Microbacterium maritypicum.</title>
        <authorList>
            <person name="Lenchi N."/>
        </authorList>
    </citation>
    <scope>NUCLEOTIDE SEQUENCE [LARGE SCALE GENOMIC DNA]</scope>
    <source>
        <strain evidence="2 3">DSM 12512</strain>
    </source>
</reference>
<evidence type="ECO:0000313" key="3">
    <source>
        <dbReference type="Proteomes" id="UP000436027"/>
    </source>
</evidence>
<organism evidence="2 3">
    <name type="scientific">Microbacterium maritypicum</name>
    <name type="common">Microbacterium liquefaciens</name>
    <dbReference type="NCBI Taxonomy" id="33918"/>
    <lineage>
        <taxon>Bacteria</taxon>
        <taxon>Bacillati</taxon>
        <taxon>Actinomycetota</taxon>
        <taxon>Actinomycetes</taxon>
        <taxon>Micrococcales</taxon>
        <taxon>Microbacteriaceae</taxon>
        <taxon>Microbacterium</taxon>
    </lineage>
</organism>
<proteinExistence type="predicted"/>
<name>A0AAD3X264_MICMQ</name>
<dbReference type="InterPro" id="IPR012908">
    <property type="entry name" value="PGAP1-ab_dom-like"/>
</dbReference>
<dbReference type="GO" id="GO:0016788">
    <property type="term" value="F:hydrolase activity, acting on ester bonds"/>
    <property type="evidence" value="ECO:0007669"/>
    <property type="project" value="InterPro"/>
</dbReference>
<comment type="caution">
    <text evidence="2">The sequence shown here is derived from an EMBL/GenBank/DDBJ whole genome shotgun (WGS) entry which is preliminary data.</text>
</comment>
<sequence>MADAVVLVSGGAAVTPFTDPDRASGSGLAAGNTLTALRAHLLERGAAVFTAPARIGDGEVREDAGWQGFADAPVVLPAEMTVNAVGGIDEGGARLAAFLRWLGEEHGFTDVDLVAHSMGGLFSRAAIRHLQGAGPSVHRLLTLGTPWEGSLLGDVLTGEISANDAAGDEGTAQILERSHSYAAENSQGAADQVSRRFLREWNATQVGVLDTIAVTAIGAGHFHAASEPLQLWPHDGLVSQRSARADDVPSEVLPRAVRHSFDDDVHSIFFADAFGLPWERALTWDPEVFAVVDDALQARTGGIR</sequence>
<dbReference type="AlphaFoldDB" id="A0AAD3X264"/>
<protein>
    <submittedName>
        <fullName evidence="2">Alpha/beta hydrolase</fullName>
    </submittedName>
</protein>